<dbReference type="InterPro" id="IPR041459">
    <property type="entry name" value="MPTase-PolyVal"/>
</dbReference>
<feature type="domain" description="Polyvalent protein metallopeptidase" evidence="1">
    <location>
        <begin position="4"/>
        <end position="119"/>
    </location>
</feature>
<gene>
    <name evidence="2" type="ORF">LCGC14_2702820</name>
</gene>
<accession>A0A0F8ZF63</accession>
<protein>
    <recommendedName>
        <fullName evidence="1">Polyvalent protein metallopeptidase domain-containing protein</fullName>
    </recommendedName>
</protein>
<evidence type="ECO:0000313" key="2">
    <source>
        <dbReference type="EMBL" id="KKK92447.1"/>
    </source>
</evidence>
<feature type="non-terminal residue" evidence="2">
    <location>
        <position position="1"/>
    </location>
</feature>
<evidence type="ECO:0000259" key="1">
    <source>
        <dbReference type="Pfam" id="PF18818"/>
    </source>
</evidence>
<dbReference type="EMBL" id="LAZR01048205">
    <property type="protein sequence ID" value="KKK92447.1"/>
    <property type="molecule type" value="Genomic_DNA"/>
</dbReference>
<sequence length="144" mass="16119">AIDITTVFTGTEAYYLPPVDKVYMPSITRFQDPRNFYGVWAHELAHATKAPHRLNRDFGFSKFGNTSYAREEIVAELASVFLGQSLGFTAHTLEMNAAYLHNWLRVLRSDKAAIFRQAADAQRACDYLIARSETGRAGRSAEAA</sequence>
<reference evidence="2" key="1">
    <citation type="journal article" date="2015" name="Nature">
        <title>Complex archaea that bridge the gap between prokaryotes and eukaryotes.</title>
        <authorList>
            <person name="Spang A."/>
            <person name="Saw J.H."/>
            <person name="Jorgensen S.L."/>
            <person name="Zaremba-Niedzwiedzka K."/>
            <person name="Martijn J."/>
            <person name="Lind A.E."/>
            <person name="van Eijk R."/>
            <person name="Schleper C."/>
            <person name="Guy L."/>
            <person name="Ettema T.J."/>
        </authorList>
    </citation>
    <scope>NUCLEOTIDE SEQUENCE</scope>
</reference>
<proteinExistence type="predicted"/>
<organism evidence="2">
    <name type="scientific">marine sediment metagenome</name>
    <dbReference type="NCBI Taxonomy" id="412755"/>
    <lineage>
        <taxon>unclassified sequences</taxon>
        <taxon>metagenomes</taxon>
        <taxon>ecological metagenomes</taxon>
    </lineage>
</organism>
<name>A0A0F8ZF63_9ZZZZ</name>
<dbReference type="AlphaFoldDB" id="A0A0F8ZF63"/>
<dbReference type="Pfam" id="PF18818">
    <property type="entry name" value="MPTase-PolyVal"/>
    <property type="match status" value="1"/>
</dbReference>
<comment type="caution">
    <text evidence="2">The sequence shown here is derived from an EMBL/GenBank/DDBJ whole genome shotgun (WGS) entry which is preliminary data.</text>
</comment>